<dbReference type="RefSeq" id="WP_169788768.1">
    <property type="nucleotide sequence ID" value="NZ_CP012332.1"/>
</dbReference>
<dbReference type="InterPro" id="IPR038729">
    <property type="entry name" value="Rad50/SbcC_AAA"/>
</dbReference>
<evidence type="ECO:0000256" key="1">
    <source>
        <dbReference type="SAM" id="Coils"/>
    </source>
</evidence>
<dbReference type="STRING" id="1391653.AKJ08_1313"/>
<dbReference type="PANTHER" id="PTHR32114">
    <property type="entry name" value="ABC TRANSPORTER ABCH.3"/>
    <property type="match status" value="1"/>
</dbReference>
<dbReference type="AlphaFoldDB" id="A0A0K1PBZ2"/>
<name>A0A0K1PBZ2_9BACT</name>
<dbReference type="GO" id="GO:0016887">
    <property type="term" value="F:ATP hydrolysis activity"/>
    <property type="evidence" value="ECO:0007669"/>
    <property type="project" value="InterPro"/>
</dbReference>
<dbReference type="InterPro" id="IPR027417">
    <property type="entry name" value="P-loop_NTPase"/>
</dbReference>
<dbReference type="PATRIC" id="fig|1391653.3.peg.1381"/>
<organism evidence="3 4">
    <name type="scientific">Vulgatibacter incomptus</name>
    <dbReference type="NCBI Taxonomy" id="1391653"/>
    <lineage>
        <taxon>Bacteria</taxon>
        <taxon>Pseudomonadati</taxon>
        <taxon>Myxococcota</taxon>
        <taxon>Myxococcia</taxon>
        <taxon>Myxococcales</taxon>
        <taxon>Cystobacterineae</taxon>
        <taxon>Vulgatibacteraceae</taxon>
        <taxon>Vulgatibacter</taxon>
    </lineage>
</organism>
<accession>A0A0K1PBZ2</accession>
<dbReference type="SUPFAM" id="SSF52540">
    <property type="entry name" value="P-loop containing nucleoside triphosphate hydrolases"/>
    <property type="match status" value="1"/>
</dbReference>
<dbReference type="KEGG" id="vin:AKJ08_1313"/>
<proteinExistence type="predicted"/>
<dbReference type="Gene3D" id="3.40.50.300">
    <property type="entry name" value="P-loop containing nucleotide triphosphate hydrolases"/>
    <property type="match status" value="2"/>
</dbReference>
<evidence type="ECO:0000313" key="3">
    <source>
        <dbReference type="EMBL" id="AKU90926.1"/>
    </source>
</evidence>
<feature type="coiled-coil region" evidence="1">
    <location>
        <begin position="181"/>
        <end position="215"/>
    </location>
</feature>
<dbReference type="PANTHER" id="PTHR32114:SF2">
    <property type="entry name" value="ABC TRANSPORTER ABCH.3"/>
    <property type="match status" value="1"/>
</dbReference>
<gene>
    <name evidence="3" type="ORF">AKJ08_1313</name>
</gene>
<evidence type="ECO:0000313" key="4">
    <source>
        <dbReference type="Proteomes" id="UP000055590"/>
    </source>
</evidence>
<dbReference type="Pfam" id="PF13476">
    <property type="entry name" value="AAA_23"/>
    <property type="match status" value="1"/>
</dbReference>
<protein>
    <submittedName>
        <fullName evidence="3">Chromosome partition protein smc</fullName>
    </submittedName>
</protein>
<keyword evidence="1" id="KW-0175">Coiled coil</keyword>
<feature type="domain" description="Rad50/SbcC-type AAA" evidence="2">
    <location>
        <begin position="8"/>
        <end position="215"/>
    </location>
</feature>
<evidence type="ECO:0000259" key="2">
    <source>
        <dbReference type="Pfam" id="PF13476"/>
    </source>
</evidence>
<dbReference type="EMBL" id="CP012332">
    <property type="protein sequence ID" value="AKU90926.1"/>
    <property type="molecule type" value="Genomic_DNA"/>
</dbReference>
<sequence length="1010" mass="111836">MSPTTLRRIRIERFRALLDLNIDLPAKGLVILVGPNGLGKTAVFDSIEWALTGKVRRLSHIGKNLDEYLQSASSTIAPRVELVFDREGVGEVVWDRSSSHTRPSDAALNALIAPAAASELRDDPLVMEEYLHATHLLVQDRHARFIAQAEESRWAPLGRFSRARIFSAVDSAFGADTMGALTQMRRAAEKAADDLASMIQNLDHLMRQREEIIEKLRIAGFPSKEEQDADWRGLASLLNIDPSGSREAQSREVRSTLEREDADLSRLESTLETVSNAPAEWQILLTKLEIEGKIKQSSDNRSREVGESLIEANDSHTAAAEKVAERAARMEELQRKLRWHIAALGAISRFDLASHSSRMASSDRVAALSELESCRTLLAEKDAKVLAWKGLKAEFDQATSRVRTGRLLRSEFADALDRQSREESTLAQEVAMLESALLARRQSEGALARSLDGQIKEYGRQQGMLDELRGRCDALRAAVVAIAAAIPENLDLCPVCSQPWRDAPGQLKARALAAAAAVDPTLTELETEVSVATAGVHERTAELEVLRRLIGDLEAQLNRTKAAKLGLEVAVEKARAECVSWYGIDGSDLASRVDAALDELDEDIALMTVALADDPSADRELARVQFDHRSASMAEIQLREQEAMESVREAHAALSAYRDASGAVLDRSALEAQRDAISRELGHVGSELTEVRANLAMLDQRRIERESAMAVAEGDAAKAEVSLLGTLQEIEAARERWRRAGLPDDPSVQSHSIARSALNERRTKLSEAEQKFDRLLEWGVQSSQLSGLAAIEGQLSEQAANDCGDANALRERLAKDQESMRAKFARINQVQKHAAELRTHFEKERESFYDQVLEPLRDTAEKFQRALVSPFQVETAMEVGVLRRKPVIRFDARFAGRPQAFEASGLLSEGQMASVALSHLLAMNATFQWSNWQAVLLDDPVQYNDAVHVAAFADLTRELIAQQDYQVLMSTHDSDLADLFRRKMKRCSIECHVYRFLGQAGNGVNVIRDL</sequence>
<dbReference type="Proteomes" id="UP000055590">
    <property type="component" value="Chromosome"/>
</dbReference>
<dbReference type="CDD" id="cd00267">
    <property type="entry name" value="ABC_ATPase"/>
    <property type="match status" value="1"/>
</dbReference>
<reference evidence="3 4" key="1">
    <citation type="submission" date="2015-08" db="EMBL/GenBank/DDBJ databases">
        <authorList>
            <person name="Babu N.S."/>
            <person name="Beckwith C.J."/>
            <person name="Beseler K.G."/>
            <person name="Brison A."/>
            <person name="Carone J.V."/>
            <person name="Caskin T.P."/>
            <person name="Diamond M."/>
            <person name="Durham M.E."/>
            <person name="Foxe J.M."/>
            <person name="Go M."/>
            <person name="Henderson B.A."/>
            <person name="Jones I.B."/>
            <person name="McGettigan J.A."/>
            <person name="Micheletti S.J."/>
            <person name="Nasrallah M.E."/>
            <person name="Ortiz D."/>
            <person name="Piller C.R."/>
            <person name="Privatt S.R."/>
            <person name="Schneider S.L."/>
            <person name="Sharp S."/>
            <person name="Smith T.C."/>
            <person name="Stanton J.D."/>
            <person name="Ullery H.E."/>
            <person name="Wilson R.J."/>
            <person name="Serrano M.G."/>
            <person name="Buck G."/>
            <person name="Lee V."/>
            <person name="Wang Y."/>
            <person name="Carvalho R."/>
            <person name="Voegtly L."/>
            <person name="Shi R."/>
            <person name="Duckworth R."/>
            <person name="Johnson A."/>
            <person name="Loviza R."/>
            <person name="Walstead R."/>
            <person name="Shah Z."/>
            <person name="Kiflezghi M."/>
            <person name="Wade K."/>
            <person name="Ball S.L."/>
            <person name="Bradley K.W."/>
            <person name="Asai D.J."/>
            <person name="Bowman C.A."/>
            <person name="Russell D.A."/>
            <person name="Pope W.H."/>
            <person name="Jacobs-Sera D."/>
            <person name="Hendrix R.W."/>
            <person name="Hatfull G.F."/>
        </authorList>
    </citation>
    <scope>NUCLEOTIDE SEQUENCE [LARGE SCALE GENOMIC DNA]</scope>
    <source>
        <strain evidence="3 4">DSM 27710</strain>
    </source>
</reference>
<dbReference type="GO" id="GO:0006302">
    <property type="term" value="P:double-strand break repair"/>
    <property type="evidence" value="ECO:0007669"/>
    <property type="project" value="InterPro"/>
</dbReference>
<keyword evidence="4" id="KW-1185">Reference proteome</keyword>